<organism evidence="1 2">
    <name type="scientific">Panagrolaimus sp. PS1159</name>
    <dbReference type="NCBI Taxonomy" id="55785"/>
    <lineage>
        <taxon>Eukaryota</taxon>
        <taxon>Metazoa</taxon>
        <taxon>Ecdysozoa</taxon>
        <taxon>Nematoda</taxon>
        <taxon>Chromadorea</taxon>
        <taxon>Rhabditida</taxon>
        <taxon>Tylenchina</taxon>
        <taxon>Panagrolaimomorpha</taxon>
        <taxon>Panagrolaimoidea</taxon>
        <taxon>Panagrolaimidae</taxon>
        <taxon>Panagrolaimus</taxon>
    </lineage>
</organism>
<dbReference type="Proteomes" id="UP000887580">
    <property type="component" value="Unplaced"/>
</dbReference>
<evidence type="ECO:0000313" key="1">
    <source>
        <dbReference type="Proteomes" id="UP000887580"/>
    </source>
</evidence>
<sequence>MAIVDTLNTGDEKVVETGVEIAGGNETHIRQKRSCGCCCCRPCCCCCRPCCCCCRCCCCCCCRCCCCRPCCCCCRPCCCCCRPCCGCCGCGGGRKRRSIEALTHKLMDKQVAILRSESSTEIISITSTAAPESSTTAIYTNANIDGFGRSYSNLAFADFNQQIPIETQQNQNDFYFRQLI</sequence>
<reference evidence="2" key="1">
    <citation type="submission" date="2022-11" db="UniProtKB">
        <authorList>
            <consortium name="WormBaseParasite"/>
        </authorList>
    </citation>
    <scope>IDENTIFICATION</scope>
</reference>
<name>A0AC35FBM4_9BILA</name>
<protein>
    <submittedName>
        <fullName evidence="2">Uncharacterized protein</fullName>
    </submittedName>
</protein>
<proteinExistence type="predicted"/>
<accession>A0AC35FBM4</accession>
<dbReference type="WBParaSite" id="PS1159_v2.g1598.t1">
    <property type="protein sequence ID" value="PS1159_v2.g1598.t1"/>
    <property type="gene ID" value="PS1159_v2.g1598"/>
</dbReference>
<evidence type="ECO:0000313" key="2">
    <source>
        <dbReference type="WBParaSite" id="PS1159_v2.g1598.t1"/>
    </source>
</evidence>